<name>A0ABX2T0U5_9BACL</name>
<protein>
    <submittedName>
        <fullName evidence="6">PTS lactose/cellobiose transporter subunit IIA</fullName>
    </submittedName>
</protein>
<comment type="caution">
    <text evidence="6">The sequence shown here is derived from an EMBL/GenBank/DDBJ whole genome shotgun (WGS) entry which is preliminary data.</text>
</comment>
<dbReference type="PANTHER" id="PTHR34382:SF7">
    <property type="entry name" value="PTS SYSTEM N,N'-DIACETYLCHITOBIOSE-SPECIFIC EIIA COMPONENT"/>
    <property type="match status" value="1"/>
</dbReference>
<dbReference type="InterPro" id="IPR003188">
    <property type="entry name" value="PTS_IIA_lac/cel"/>
</dbReference>
<evidence type="ECO:0000256" key="3">
    <source>
        <dbReference type="ARBA" id="ARBA00022679"/>
    </source>
</evidence>
<dbReference type="PIRSF" id="PIRSF000699">
    <property type="entry name" value="PTS_IILac_III"/>
    <property type="match status" value="1"/>
</dbReference>
<keyword evidence="2" id="KW-0762">Sugar transport</keyword>
<dbReference type="Pfam" id="PF02255">
    <property type="entry name" value="PTS_IIA"/>
    <property type="match status" value="1"/>
</dbReference>
<evidence type="ECO:0000256" key="1">
    <source>
        <dbReference type="ARBA" id="ARBA00022448"/>
    </source>
</evidence>
<dbReference type="PANTHER" id="PTHR34382">
    <property type="entry name" value="PTS SYSTEM N,N'-DIACETYLCHITOBIOSE-SPECIFIC EIIA COMPONENT"/>
    <property type="match status" value="1"/>
</dbReference>
<evidence type="ECO:0000313" key="6">
    <source>
        <dbReference type="EMBL" id="NYS47024.1"/>
    </source>
</evidence>
<dbReference type="InterPro" id="IPR036542">
    <property type="entry name" value="PTS_IIA_lac/cel_sf"/>
</dbReference>
<keyword evidence="4" id="KW-0598">Phosphotransferase system</keyword>
<dbReference type="PROSITE" id="PS51095">
    <property type="entry name" value="PTS_EIIA_TYPE_3"/>
    <property type="match status" value="1"/>
</dbReference>
<keyword evidence="3" id="KW-0808">Transferase</keyword>
<evidence type="ECO:0000313" key="7">
    <source>
        <dbReference type="Proteomes" id="UP000531840"/>
    </source>
</evidence>
<dbReference type="Proteomes" id="UP000531840">
    <property type="component" value="Unassembled WGS sequence"/>
</dbReference>
<organism evidence="6 7">
    <name type="scientific">Gemelliphila palaticanis</name>
    <dbReference type="NCBI Taxonomy" id="81950"/>
    <lineage>
        <taxon>Bacteria</taxon>
        <taxon>Bacillati</taxon>
        <taxon>Bacillota</taxon>
        <taxon>Bacilli</taxon>
        <taxon>Bacillales</taxon>
        <taxon>Gemellaceae</taxon>
        <taxon>Gemelliphila</taxon>
    </lineage>
</organism>
<keyword evidence="1" id="KW-0813">Transport</keyword>
<gene>
    <name evidence="6" type="ORF">HZY85_02305</name>
</gene>
<dbReference type="EMBL" id="JACBYF010000003">
    <property type="protein sequence ID" value="NYS47024.1"/>
    <property type="molecule type" value="Genomic_DNA"/>
</dbReference>
<evidence type="ECO:0000256" key="5">
    <source>
        <dbReference type="PROSITE-ProRule" id="PRU00418"/>
    </source>
</evidence>
<dbReference type="RefSeq" id="WP_179940467.1">
    <property type="nucleotide sequence ID" value="NZ_JACBYF010000003.1"/>
</dbReference>
<evidence type="ECO:0000256" key="2">
    <source>
        <dbReference type="ARBA" id="ARBA00022597"/>
    </source>
</evidence>
<feature type="modified residue" description="Phosphohistidine; by HPr" evidence="5">
    <location>
        <position position="76"/>
    </location>
</feature>
<dbReference type="Gene3D" id="1.20.58.80">
    <property type="entry name" value="Phosphotransferase system, lactose/cellobiose-type IIA subunit"/>
    <property type="match status" value="1"/>
</dbReference>
<sequence length="101" mass="11635">MENLKIVSMNIIANVGSARSKYIEAINASKCENFELAEKLCLEADEIFQKGHKIHSELLYNMANGENIDIDLLLLHAEDQLMATEMFRTLSREFIDIYKRI</sequence>
<dbReference type="SUPFAM" id="SSF46973">
    <property type="entry name" value="Enzyme IIa from lactose specific PTS, IIa-lac"/>
    <property type="match status" value="1"/>
</dbReference>
<accession>A0ABX2T0U5</accession>
<proteinExistence type="predicted"/>
<reference evidence="6 7" key="1">
    <citation type="submission" date="2020-07" db="EMBL/GenBank/DDBJ databases">
        <title>MOT database genomes.</title>
        <authorList>
            <person name="Joseph S."/>
            <person name="Aduse-Opoku J."/>
            <person name="Hashim A."/>
            <person name="Wade W."/>
            <person name="Curtis M."/>
        </authorList>
    </citation>
    <scope>NUCLEOTIDE SEQUENCE [LARGE SCALE GENOMIC DNA]</scope>
    <source>
        <strain evidence="6 7">CIP 106318</strain>
    </source>
</reference>
<keyword evidence="7" id="KW-1185">Reference proteome</keyword>
<evidence type="ECO:0000256" key="4">
    <source>
        <dbReference type="ARBA" id="ARBA00022683"/>
    </source>
</evidence>